<dbReference type="InterPro" id="IPR006944">
    <property type="entry name" value="Phage/GTA_portal"/>
</dbReference>
<reference evidence="2 3" key="1">
    <citation type="submission" date="2020-05" db="EMBL/GenBank/DDBJ databases">
        <title>Genome Sequencing of Type Strains.</title>
        <authorList>
            <person name="Lemaire J.F."/>
            <person name="Inderbitzin P."/>
            <person name="Gregorio O.A."/>
            <person name="Collins S.B."/>
            <person name="Wespe N."/>
            <person name="Knight-Connoni V."/>
        </authorList>
    </citation>
    <scope>NUCLEOTIDE SEQUENCE [LARGE SCALE GENOMIC DNA]</scope>
    <source>
        <strain evidence="2 3">ATCC 19096</strain>
    </source>
</reference>
<dbReference type="EMBL" id="JABMCE010000049">
    <property type="protein sequence ID" value="NUU12716.1"/>
    <property type="molecule type" value="Genomic_DNA"/>
</dbReference>
<sequence>MPSFWSRTAALLRTGAAVTEARSADENAADTMPEGVRPPSRSDVLGVTPDRALTLSTVFRAVQIHTTAVAQLSVNIERGGQVVADTPLLVQKPCMSMSRSRFLEETTAALYLHGNAYWRIVRLAGAPVELVPLDPRKVAPYTDPKNGRKTFSYEGRNDWSTLDIHHLKFLSVPGMDLGLGPIQAARFEIAGALDARDFGSGFFREGGVPSGVLKSDQDLNGDDARAYRRMWHGRDPESGEPLDPDDARNDVRVLGKGLSYDYLGLKPADVQFLESQQFSTTQIARLMGVPSSLFLASVQGGSQTYANVEQDWIGYVRFSLMNVLREMEEAFTDVTPRGQTARFNIDVLLRTDTKTRYEAHASALAAKWKTRDEVRIDEGMAPLTDAQRADIAAAAPAKPATTPQETADA</sequence>
<evidence type="ECO:0000313" key="3">
    <source>
        <dbReference type="Proteomes" id="UP000573001"/>
    </source>
</evidence>
<comment type="caution">
    <text evidence="2">The sequence shown here is derived from an EMBL/GenBank/DDBJ whole genome shotgun (WGS) entry which is preliminary data.</text>
</comment>
<dbReference type="RefSeq" id="WP_175350284.1">
    <property type="nucleotide sequence ID" value="NZ_BAAAWQ010000001.1"/>
</dbReference>
<name>A0ABX2MAI9_9MICO</name>
<accession>A0ABX2MAI9</accession>
<feature type="region of interest" description="Disordered" evidence="1">
    <location>
        <begin position="20"/>
        <end position="43"/>
    </location>
</feature>
<evidence type="ECO:0000313" key="2">
    <source>
        <dbReference type="EMBL" id="NUU12716.1"/>
    </source>
</evidence>
<keyword evidence="3" id="KW-1185">Reference proteome</keyword>
<organism evidence="2 3">
    <name type="scientific">Curtobacterium pusillum</name>
    <dbReference type="NCBI Taxonomy" id="69373"/>
    <lineage>
        <taxon>Bacteria</taxon>
        <taxon>Bacillati</taxon>
        <taxon>Actinomycetota</taxon>
        <taxon>Actinomycetes</taxon>
        <taxon>Micrococcales</taxon>
        <taxon>Microbacteriaceae</taxon>
        <taxon>Curtobacterium</taxon>
    </lineage>
</organism>
<evidence type="ECO:0000256" key="1">
    <source>
        <dbReference type="SAM" id="MobiDB-lite"/>
    </source>
</evidence>
<dbReference type="NCBIfam" id="TIGR01537">
    <property type="entry name" value="portal_HK97"/>
    <property type="match status" value="1"/>
</dbReference>
<proteinExistence type="predicted"/>
<dbReference type="Gene3D" id="1.20.1270.210">
    <property type="match status" value="1"/>
</dbReference>
<dbReference type="Pfam" id="PF04860">
    <property type="entry name" value="Phage_portal"/>
    <property type="match status" value="1"/>
</dbReference>
<dbReference type="InterPro" id="IPR006427">
    <property type="entry name" value="Portal_HK97"/>
</dbReference>
<feature type="region of interest" description="Disordered" evidence="1">
    <location>
        <begin position="387"/>
        <end position="409"/>
    </location>
</feature>
<dbReference type="Proteomes" id="UP000573001">
    <property type="component" value="Unassembled WGS sequence"/>
</dbReference>
<protein>
    <submittedName>
        <fullName evidence="2">Phage portal protein</fullName>
    </submittedName>
</protein>
<gene>
    <name evidence="2" type="ORF">HP507_02515</name>
</gene>